<sequence>MCVSRRENASDLVQSLWMSRSGMWCTATSCRRSERSLRQCSSKDHSNHLLLSSKCTQMSPETPCDINSPKLVLLLVHNFSRPILTLFVLTLIIKHPHIQINQLSYSLSTKHQNKDSLPPGGLQSNKT</sequence>
<name>A0ABQ7KX30_BRACM</name>
<evidence type="ECO:0000313" key="1">
    <source>
        <dbReference type="EMBL" id="KAG5378522.1"/>
    </source>
</evidence>
<protein>
    <submittedName>
        <fullName evidence="1">Uncharacterized protein</fullName>
    </submittedName>
</protein>
<comment type="caution">
    <text evidence="1">The sequence shown here is derived from an EMBL/GenBank/DDBJ whole genome shotgun (WGS) entry which is preliminary data.</text>
</comment>
<accession>A0ABQ7KX30</accession>
<proteinExistence type="predicted"/>
<evidence type="ECO:0000313" key="2">
    <source>
        <dbReference type="Proteomes" id="UP000823674"/>
    </source>
</evidence>
<dbReference type="EMBL" id="JADBGQ010000009">
    <property type="protein sequence ID" value="KAG5378522.1"/>
    <property type="molecule type" value="Genomic_DNA"/>
</dbReference>
<gene>
    <name evidence="1" type="primary">A07g503840.1_BraROA</name>
    <name evidence="1" type="ORF">IGI04_026364</name>
</gene>
<organism evidence="1 2">
    <name type="scientific">Brassica rapa subsp. trilocularis</name>
    <dbReference type="NCBI Taxonomy" id="1813537"/>
    <lineage>
        <taxon>Eukaryota</taxon>
        <taxon>Viridiplantae</taxon>
        <taxon>Streptophyta</taxon>
        <taxon>Embryophyta</taxon>
        <taxon>Tracheophyta</taxon>
        <taxon>Spermatophyta</taxon>
        <taxon>Magnoliopsida</taxon>
        <taxon>eudicotyledons</taxon>
        <taxon>Gunneridae</taxon>
        <taxon>Pentapetalae</taxon>
        <taxon>rosids</taxon>
        <taxon>malvids</taxon>
        <taxon>Brassicales</taxon>
        <taxon>Brassicaceae</taxon>
        <taxon>Brassiceae</taxon>
        <taxon>Brassica</taxon>
    </lineage>
</organism>
<dbReference type="Proteomes" id="UP000823674">
    <property type="component" value="Chromosome A07"/>
</dbReference>
<keyword evidence="2" id="KW-1185">Reference proteome</keyword>
<reference evidence="1 2" key="1">
    <citation type="submission" date="2021-03" db="EMBL/GenBank/DDBJ databases">
        <authorList>
            <person name="King G.J."/>
            <person name="Bancroft I."/>
            <person name="Baten A."/>
            <person name="Bloomfield J."/>
            <person name="Borpatragohain P."/>
            <person name="He Z."/>
            <person name="Irish N."/>
            <person name="Irwin J."/>
            <person name="Liu K."/>
            <person name="Mauleon R.P."/>
            <person name="Moore J."/>
            <person name="Morris R."/>
            <person name="Ostergaard L."/>
            <person name="Wang B."/>
            <person name="Wells R."/>
        </authorList>
    </citation>
    <scope>NUCLEOTIDE SEQUENCE [LARGE SCALE GENOMIC DNA]</scope>
    <source>
        <strain evidence="1">R-o-18</strain>
        <tissue evidence="1">Leaf</tissue>
    </source>
</reference>